<keyword evidence="2" id="KW-0812">Transmembrane</keyword>
<reference evidence="4" key="1">
    <citation type="submission" date="2022-12" db="EMBL/GenBank/DDBJ databases">
        <title>Clostridium sp. nov., isolated from industrial wastewater.</title>
        <authorList>
            <person name="Jiayan W."/>
        </authorList>
    </citation>
    <scope>NUCLEOTIDE SEQUENCE</scope>
    <source>
        <strain evidence="4">ZC22-4</strain>
    </source>
</reference>
<dbReference type="Pfam" id="PF13472">
    <property type="entry name" value="Lipase_GDSL_2"/>
    <property type="match status" value="1"/>
</dbReference>
<feature type="domain" description="SGNH hydrolase-type esterase" evidence="3">
    <location>
        <begin position="121"/>
        <end position="268"/>
    </location>
</feature>
<keyword evidence="2" id="KW-1133">Transmembrane helix</keyword>
<comment type="caution">
    <text evidence="4">The sequence shown here is derived from an EMBL/GenBank/DDBJ whole genome shotgun (WGS) entry which is preliminary data.</text>
</comment>
<dbReference type="Proteomes" id="UP001144612">
    <property type="component" value="Unassembled WGS sequence"/>
</dbReference>
<dbReference type="InterPro" id="IPR013830">
    <property type="entry name" value="SGNH_hydro"/>
</dbReference>
<feature type="transmembrane region" description="Helical" evidence="2">
    <location>
        <begin position="27"/>
        <end position="45"/>
    </location>
</feature>
<gene>
    <name evidence="4" type="ORF">OW729_05815</name>
</gene>
<organism evidence="4 5">
    <name type="scientific">Clostridium brassicae</name>
    <dbReference type="NCBI Taxonomy" id="2999072"/>
    <lineage>
        <taxon>Bacteria</taxon>
        <taxon>Bacillati</taxon>
        <taxon>Bacillota</taxon>
        <taxon>Clostridia</taxon>
        <taxon>Eubacteriales</taxon>
        <taxon>Clostridiaceae</taxon>
        <taxon>Clostridium</taxon>
    </lineage>
</organism>
<dbReference type="RefSeq" id="WP_268060533.1">
    <property type="nucleotide sequence ID" value="NZ_JAPQFJ010000004.1"/>
</dbReference>
<name>A0ABT4D779_9CLOT</name>
<evidence type="ECO:0000313" key="5">
    <source>
        <dbReference type="Proteomes" id="UP001144612"/>
    </source>
</evidence>
<dbReference type="EMBL" id="JAPQFJ010000004">
    <property type="protein sequence ID" value="MCY6958124.1"/>
    <property type="molecule type" value="Genomic_DNA"/>
</dbReference>
<dbReference type="InterPro" id="IPR051532">
    <property type="entry name" value="Ester_Hydrolysis_Enzymes"/>
</dbReference>
<evidence type="ECO:0000259" key="3">
    <source>
        <dbReference type="Pfam" id="PF13472"/>
    </source>
</evidence>
<accession>A0ABT4D779</accession>
<evidence type="ECO:0000256" key="1">
    <source>
        <dbReference type="SAM" id="MobiDB-lite"/>
    </source>
</evidence>
<protein>
    <submittedName>
        <fullName evidence="4">GDSL-type esterase/lipase family protein</fullName>
    </submittedName>
</protein>
<evidence type="ECO:0000313" key="4">
    <source>
        <dbReference type="EMBL" id="MCY6958124.1"/>
    </source>
</evidence>
<keyword evidence="2" id="KW-0472">Membrane</keyword>
<dbReference type="Gene3D" id="3.40.50.1110">
    <property type="entry name" value="SGNH hydrolase"/>
    <property type="match status" value="1"/>
</dbReference>
<keyword evidence="5" id="KW-1185">Reference proteome</keyword>
<proteinExistence type="predicted"/>
<dbReference type="InterPro" id="IPR036514">
    <property type="entry name" value="SGNH_hydro_sf"/>
</dbReference>
<dbReference type="SUPFAM" id="SSF52266">
    <property type="entry name" value="SGNH hydrolase"/>
    <property type="match status" value="1"/>
</dbReference>
<dbReference type="PANTHER" id="PTHR30383">
    <property type="entry name" value="THIOESTERASE 1/PROTEASE 1/LYSOPHOSPHOLIPASE L1"/>
    <property type="match status" value="1"/>
</dbReference>
<dbReference type="PANTHER" id="PTHR30383:SF5">
    <property type="entry name" value="SGNH HYDROLASE-TYPE ESTERASE DOMAIN-CONTAINING PROTEIN"/>
    <property type="match status" value="1"/>
</dbReference>
<sequence>MLNKKTIRVRVKNSKEKKIIKVNIKRFFKSIIICSLVISFTGVTVKKCIINKFFSNDTVQAYDVSNSKDVKKNLPNKDQDNKRKNISAIDKKDLKGKESGEKLYSNNSSNNKEDILKEAVFFGDSITESLSFYELLDESQVFGIKGLNLVKAEKQMDKLIQLNPKKLFILLGSNDVESGMNSKQFIKDYKELIQTIKSKIPNCKIYVQSILPVTEKAQKKQANFAIFRINEFNNALKEMTKDENLEFVNLLPILEGKSNLYEPDGIHFKIGFYNLWIDYLKNKLYLN</sequence>
<evidence type="ECO:0000256" key="2">
    <source>
        <dbReference type="SAM" id="Phobius"/>
    </source>
</evidence>
<feature type="region of interest" description="Disordered" evidence="1">
    <location>
        <begin position="70"/>
        <end position="91"/>
    </location>
</feature>